<sequence>MAQGISISATQHIDLLKSKLGRELRLLENEGIDIEFKEKPTGDYKYLNCYIKDSGDTSSQKDYRSIFSYYVADVISDLILGYWESYIIKKIILESYYYFEEEERNTILNYTLGLTNNTAEISEVDFHKLRRKTKILNKLMEYLKNNDRINIDGFIRFRLKDYMEELYDMVEKAVDEFMMEREYKEFIQLLRYFVDIQESRLEMVHVIVLNSGVFKLLDEKQKVINSEFLEGYVMDLIDSEINYEDLLISALISIAPQKIVFHRMDDNSAFNSLTTLKNVFTGKVQECSGCDICAQYRQ</sequence>
<name>C8W0F9_DESAS</name>
<dbReference type="STRING" id="485916.Dtox_2403"/>
<dbReference type="RefSeq" id="WP_015757915.1">
    <property type="nucleotide sequence ID" value="NC_013216.1"/>
</dbReference>
<dbReference type="NCBIfam" id="TIGR02834">
    <property type="entry name" value="spo_ytxC"/>
    <property type="match status" value="1"/>
</dbReference>
<evidence type="ECO:0000313" key="2">
    <source>
        <dbReference type="Proteomes" id="UP000002217"/>
    </source>
</evidence>
<reference evidence="1 2" key="1">
    <citation type="journal article" date="2009" name="Stand. Genomic Sci.">
        <title>Complete genome sequence of Desulfotomaculum acetoxidans type strain (5575).</title>
        <authorList>
            <person name="Spring S."/>
            <person name="Lapidus A."/>
            <person name="Schroder M."/>
            <person name="Gleim D."/>
            <person name="Sims D."/>
            <person name="Meincke L."/>
            <person name="Glavina Del Rio T."/>
            <person name="Tice H."/>
            <person name="Copeland A."/>
            <person name="Cheng J.F."/>
            <person name="Lucas S."/>
            <person name="Chen F."/>
            <person name="Nolan M."/>
            <person name="Bruce D."/>
            <person name="Goodwin L."/>
            <person name="Pitluck S."/>
            <person name="Ivanova N."/>
            <person name="Mavromatis K."/>
            <person name="Mikhailova N."/>
            <person name="Pati A."/>
            <person name="Chen A."/>
            <person name="Palaniappan K."/>
            <person name="Land M."/>
            <person name="Hauser L."/>
            <person name="Chang Y.J."/>
            <person name="Jeffries C.D."/>
            <person name="Chain P."/>
            <person name="Saunders E."/>
            <person name="Brettin T."/>
            <person name="Detter J.C."/>
            <person name="Goker M."/>
            <person name="Bristow J."/>
            <person name="Eisen J.A."/>
            <person name="Markowitz V."/>
            <person name="Hugenholtz P."/>
            <person name="Kyrpides N.C."/>
            <person name="Klenk H.P."/>
            <person name="Han C."/>
        </authorList>
    </citation>
    <scope>NUCLEOTIDE SEQUENCE [LARGE SCALE GENOMIC DNA]</scope>
    <source>
        <strain evidence="2">ATCC 49208 / DSM 771 / VKM B-1644</strain>
    </source>
</reference>
<keyword evidence="2" id="KW-1185">Reference proteome</keyword>
<dbReference type="OrthoDB" id="2986513at2"/>
<dbReference type="Pfam" id="PF08812">
    <property type="entry name" value="YtxC"/>
    <property type="match status" value="1"/>
</dbReference>
<organism evidence="1 2">
    <name type="scientific">Desulfofarcimen acetoxidans (strain ATCC 49208 / DSM 771 / KCTC 5769 / VKM B-1644 / 5575)</name>
    <name type="common">Desulfotomaculum acetoxidans</name>
    <dbReference type="NCBI Taxonomy" id="485916"/>
    <lineage>
        <taxon>Bacteria</taxon>
        <taxon>Bacillati</taxon>
        <taxon>Bacillota</taxon>
        <taxon>Clostridia</taxon>
        <taxon>Eubacteriales</taxon>
        <taxon>Peptococcaceae</taxon>
        <taxon>Desulfofarcimen</taxon>
    </lineage>
</organism>
<accession>C8W0F9</accession>
<protein>
    <submittedName>
        <fullName evidence="1">Sporulation protein YtxC</fullName>
    </submittedName>
</protein>
<evidence type="ECO:0000313" key="1">
    <source>
        <dbReference type="EMBL" id="ACV63214.1"/>
    </source>
</evidence>
<proteinExistence type="predicted"/>
<dbReference type="InterPro" id="IPR014199">
    <property type="entry name" value="Spore_YtxC"/>
</dbReference>
<dbReference type="AlphaFoldDB" id="C8W0F9"/>
<gene>
    <name evidence="1" type="ordered locus">Dtox_2403</name>
</gene>
<dbReference type="Proteomes" id="UP000002217">
    <property type="component" value="Chromosome"/>
</dbReference>
<dbReference type="EMBL" id="CP001720">
    <property type="protein sequence ID" value="ACV63214.1"/>
    <property type="molecule type" value="Genomic_DNA"/>
</dbReference>
<dbReference type="KEGG" id="dae:Dtox_2403"/>
<dbReference type="HOGENOM" id="CLU_066420_1_0_9"/>
<dbReference type="eggNOG" id="ENOG5031S9P">
    <property type="taxonomic scope" value="Bacteria"/>
</dbReference>